<evidence type="ECO:0000313" key="1">
    <source>
        <dbReference type="EMBL" id="KAF0032100.1"/>
    </source>
</evidence>
<gene>
    <name evidence="1" type="ORF">F2P81_016655</name>
</gene>
<accession>A0A6A4SJR2</accession>
<dbReference type="Proteomes" id="UP000438429">
    <property type="component" value="Unassembled WGS sequence"/>
</dbReference>
<organism evidence="1 2">
    <name type="scientific">Scophthalmus maximus</name>
    <name type="common">Turbot</name>
    <name type="synonym">Psetta maxima</name>
    <dbReference type="NCBI Taxonomy" id="52904"/>
    <lineage>
        <taxon>Eukaryota</taxon>
        <taxon>Metazoa</taxon>
        <taxon>Chordata</taxon>
        <taxon>Craniata</taxon>
        <taxon>Vertebrata</taxon>
        <taxon>Euteleostomi</taxon>
        <taxon>Actinopterygii</taxon>
        <taxon>Neopterygii</taxon>
        <taxon>Teleostei</taxon>
        <taxon>Neoteleostei</taxon>
        <taxon>Acanthomorphata</taxon>
        <taxon>Carangaria</taxon>
        <taxon>Pleuronectiformes</taxon>
        <taxon>Pleuronectoidei</taxon>
        <taxon>Scophthalmidae</taxon>
        <taxon>Scophthalmus</taxon>
    </lineage>
</organism>
<proteinExistence type="predicted"/>
<reference evidence="1 2" key="1">
    <citation type="submission" date="2019-06" db="EMBL/GenBank/DDBJ databases">
        <title>Draft genomes of female and male turbot (Scophthalmus maximus).</title>
        <authorList>
            <person name="Xu H."/>
            <person name="Xu X.-W."/>
            <person name="Shao C."/>
            <person name="Chen S."/>
        </authorList>
    </citation>
    <scope>NUCLEOTIDE SEQUENCE [LARGE SCALE GENOMIC DNA]</scope>
    <source>
        <strain evidence="1">Ysfricsl-2016a</strain>
        <tissue evidence="1">Blood</tissue>
    </source>
</reference>
<name>A0A6A4SJR2_SCOMX</name>
<evidence type="ECO:0000313" key="2">
    <source>
        <dbReference type="Proteomes" id="UP000438429"/>
    </source>
</evidence>
<protein>
    <submittedName>
        <fullName evidence="1">Uncharacterized protein</fullName>
    </submittedName>
</protein>
<dbReference type="EMBL" id="VEVO01000014">
    <property type="protein sequence ID" value="KAF0032100.1"/>
    <property type="molecule type" value="Genomic_DNA"/>
</dbReference>
<sequence length="106" mass="11416">MSASSISVSMSTSVSVIASVLAELQPVAAVVAAEAILGPRCESSCSMASGEQRIFVDHTRLCEFFCGRKNENDFTSNWLQSQLSTFPPYSDKKMDTRATCGEAVIK</sequence>
<comment type="caution">
    <text evidence="1">The sequence shown here is derived from an EMBL/GenBank/DDBJ whole genome shotgun (WGS) entry which is preliminary data.</text>
</comment>
<dbReference type="AlphaFoldDB" id="A0A6A4SJR2"/>